<evidence type="ECO:0000256" key="1">
    <source>
        <dbReference type="ARBA" id="ARBA00022741"/>
    </source>
</evidence>
<dbReference type="PANTHER" id="PTHR32071">
    <property type="entry name" value="TRANSCRIPTIONAL REGULATORY PROTEIN"/>
    <property type="match status" value="1"/>
</dbReference>
<evidence type="ECO:0000256" key="5">
    <source>
        <dbReference type="PROSITE-ProRule" id="PRU00169"/>
    </source>
</evidence>
<dbReference type="SUPFAM" id="SSF52540">
    <property type="entry name" value="P-loop containing nucleoside triphosphate hydrolases"/>
    <property type="match status" value="1"/>
</dbReference>
<dbReference type="GO" id="GO:0006355">
    <property type="term" value="P:regulation of DNA-templated transcription"/>
    <property type="evidence" value="ECO:0007669"/>
    <property type="project" value="InterPro"/>
</dbReference>
<dbReference type="PANTHER" id="PTHR32071:SF14">
    <property type="entry name" value="TRANSCRIPTIONAL REGULATORY PROTEIN RTCR"/>
    <property type="match status" value="1"/>
</dbReference>
<dbReference type="AlphaFoldDB" id="A0A108T3I7"/>
<dbReference type="Proteomes" id="UP000261223">
    <property type="component" value="Unassembled WGS sequence"/>
</dbReference>
<feature type="domain" description="Response regulatory" evidence="7">
    <location>
        <begin position="3"/>
        <end position="117"/>
    </location>
</feature>
<proteinExistence type="predicted"/>
<dbReference type="GO" id="GO:0005524">
    <property type="term" value="F:ATP binding"/>
    <property type="evidence" value="ECO:0007669"/>
    <property type="project" value="UniProtKB-KW"/>
</dbReference>
<evidence type="ECO:0000313" key="9">
    <source>
        <dbReference type="EMBL" id="RGM10281.1"/>
    </source>
</evidence>
<dbReference type="EMBL" id="QSSV01000025">
    <property type="protein sequence ID" value="RGM10281.1"/>
    <property type="molecule type" value="Genomic_DNA"/>
</dbReference>
<evidence type="ECO:0000256" key="2">
    <source>
        <dbReference type="ARBA" id="ARBA00022840"/>
    </source>
</evidence>
<dbReference type="Pfam" id="PF00072">
    <property type="entry name" value="Response_reg"/>
    <property type="match status" value="1"/>
</dbReference>
<dbReference type="PATRIC" id="fig|46506.5.peg.3007"/>
<dbReference type="Pfam" id="PF00158">
    <property type="entry name" value="Sigma54_activat"/>
    <property type="match status" value="1"/>
</dbReference>
<name>A0A108T3I7_BACSE</name>
<dbReference type="PRINTS" id="PR01590">
    <property type="entry name" value="HTHFIS"/>
</dbReference>
<keyword evidence="5" id="KW-0597">Phosphoprotein</keyword>
<reference evidence="8 10" key="1">
    <citation type="journal article" date="2016" name="BMC Genomics">
        <title>Type VI secretion systems of human gut Bacteroidales segregate into three genetic architectures, two of which are contained on mobile genetic elements.</title>
        <authorList>
            <person name="Coyne M.J."/>
            <person name="Roelofs K.G."/>
            <person name="Comstock L.E."/>
        </authorList>
    </citation>
    <scope>NUCLEOTIDE SEQUENCE [LARGE SCALE GENOMIC DNA]</scope>
    <source>
        <strain evidence="8 10">CL09T03C01</strain>
    </source>
</reference>
<keyword evidence="4" id="KW-0804">Transcription</keyword>
<dbReference type="SUPFAM" id="SSF46689">
    <property type="entry name" value="Homeodomain-like"/>
    <property type="match status" value="1"/>
</dbReference>
<reference evidence="9 11" key="3">
    <citation type="submission" date="2018-08" db="EMBL/GenBank/DDBJ databases">
        <title>A genome reference for cultivated species of the human gut microbiota.</title>
        <authorList>
            <person name="Zou Y."/>
            <person name="Xue W."/>
            <person name="Luo G."/>
        </authorList>
    </citation>
    <scope>NUCLEOTIDE SEQUENCE [LARGE SCALE GENOMIC DNA]</scope>
    <source>
        <strain evidence="9 11">TF03-6</strain>
    </source>
</reference>
<dbReference type="InterPro" id="IPR001789">
    <property type="entry name" value="Sig_transdc_resp-reg_receiver"/>
</dbReference>
<dbReference type="SMART" id="SM00382">
    <property type="entry name" value="AAA"/>
    <property type="match status" value="1"/>
</dbReference>
<dbReference type="SMART" id="SM00448">
    <property type="entry name" value="REC"/>
    <property type="match status" value="1"/>
</dbReference>
<evidence type="ECO:0000256" key="3">
    <source>
        <dbReference type="ARBA" id="ARBA00023015"/>
    </source>
</evidence>
<dbReference type="InterPro" id="IPR027417">
    <property type="entry name" value="P-loop_NTPase"/>
</dbReference>
<dbReference type="InterPro" id="IPR058031">
    <property type="entry name" value="AAA_lid_NorR"/>
</dbReference>
<evidence type="ECO:0000259" key="7">
    <source>
        <dbReference type="PROSITE" id="PS50110"/>
    </source>
</evidence>
<evidence type="ECO:0000313" key="11">
    <source>
        <dbReference type="Proteomes" id="UP000261223"/>
    </source>
</evidence>
<evidence type="ECO:0000256" key="4">
    <source>
        <dbReference type="ARBA" id="ARBA00023163"/>
    </source>
</evidence>
<evidence type="ECO:0000313" key="10">
    <source>
        <dbReference type="Proteomes" id="UP000056419"/>
    </source>
</evidence>
<dbReference type="Gene3D" id="3.40.50.300">
    <property type="entry name" value="P-loop containing nucleotide triphosphate hydrolases"/>
    <property type="match status" value="1"/>
</dbReference>
<keyword evidence="1" id="KW-0547">Nucleotide-binding</keyword>
<feature type="domain" description="Sigma-54 factor interaction" evidence="6">
    <location>
        <begin position="131"/>
        <end position="361"/>
    </location>
</feature>
<dbReference type="InterPro" id="IPR003593">
    <property type="entry name" value="AAA+_ATPase"/>
</dbReference>
<dbReference type="Gene3D" id="1.10.8.60">
    <property type="match status" value="1"/>
</dbReference>
<keyword evidence="10" id="KW-1185">Reference proteome</keyword>
<reference evidence="8" key="2">
    <citation type="submission" date="2016-01" db="EMBL/GenBank/DDBJ databases">
        <authorList>
            <person name="McClelland M."/>
            <person name="Jain A."/>
            <person name="Saraogi P."/>
            <person name="Mendelson R."/>
            <person name="Westerman R."/>
            <person name="SanMiguel P."/>
            <person name="Csonka L."/>
        </authorList>
    </citation>
    <scope>NUCLEOTIDE SEQUENCE</scope>
    <source>
        <strain evidence="8">CL09T03C01</strain>
    </source>
</reference>
<protein>
    <submittedName>
        <fullName evidence="8">Putative transcriptional regulatory protein, QseF-like</fullName>
    </submittedName>
    <submittedName>
        <fullName evidence="9">Sigma-54-dependent Fis family transcriptional regulator</fullName>
    </submittedName>
</protein>
<dbReference type="InterPro" id="IPR002078">
    <property type="entry name" value="Sigma_54_int"/>
</dbReference>
<feature type="modified residue" description="4-aspartylphosphate" evidence="5">
    <location>
        <position position="52"/>
    </location>
</feature>
<keyword evidence="2" id="KW-0067">ATP-binding</keyword>
<accession>A0A108T3I7</accession>
<gene>
    <name evidence="8" type="primary">qseF</name>
    <name evidence="8" type="ORF">AA415_02794</name>
    <name evidence="9" type="ORF">DXC34_15665</name>
</gene>
<dbReference type="STRING" id="46506.AA415_02794"/>
<dbReference type="Proteomes" id="UP000056419">
    <property type="component" value="Unassembled WGS sequence"/>
</dbReference>
<dbReference type="GO" id="GO:0043565">
    <property type="term" value="F:sequence-specific DNA binding"/>
    <property type="evidence" value="ECO:0007669"/>
    <property type="project" value="InterPro"/>
</dbReference>
<dbReference type="Pfam" id="PF25601">
    <property type="entry name" value="AAA_lid_14"/>
    <property type="match status" value="1"/>
</dbReference>
<dbReference type="Gene3D" id="3.40.50.2300">
    <property type="match status" value="1"/>
</dbReference>
<dbReference type="InterPro" id="IPR009057">
    <property type="entry name" value="Homeodomain-like_sf"/>
</dbReference>
<dbReference type="PROSITE" id="PS50110">
    <property type="entry name" value="RESPONSE_REGULATORY"/>
    <property type="match status" value="1"/>
</dbReference>
<evidence type="ECO:0000313" key="8">
    <source>
        <dbReference type="EMBL" id="KWR52744.1"/>
    </source>
</evidence>
<dbReference type="GO" id="GO:0000160">
    <property type="term" value="P:phosphorelay signal transduction system"/>
    <property type="evidence" value="ECO:0007669"/>
    <property type="project" value="InterPro"/>
</dbReference>
<organism evidence="8 10">
    <name type="scientific">Bacteroides stercoris</name>
    <dbReference type="NCBI Taxonomy" id="46506"/>
    <lineage>
        <taxon>Bacteria</taxon>
        <taxon>Pseudomonadati</taxon>
        <taxon>Bacteroidota</taxon>
        <taxon>Bacteroidia</taxon>
        <taxon>Bacteroidales</taxon>
        <taxon>Bacteroidaceae</taxon>
        <taxon>Bacteroides</taxon>
    </lineage>
</organism>
<evidence type="ECO:0000259" key="6">
    <source>
        <dbReference type="PROSITE" id="PS50045"/>
    </source>
</evidence>
<keyword evidence="3" id="KW-0805">Transcription regulation</keyword>
<dbReference type="InterPro" id="IPR002197">
    <property type="entry name" value="HTH_Fis"/>
</dbReference>
<dbReference type="RefSeq" id="WP_060386403.1">
    <property type="nucleotide sequence ID" value="NZ_CAXSRQ010000004.1"/>
</dbReference>
<dbReference type="Pfam" id="PF02954">
    <property type="entry name" value="HTH_8"/>
    <property type="match status" value="1"/>
</dbReference>
<dbReference type="CDD" id="cd00009">
    <property type="entry name" value="AAA"/>
    <property type="match status" value="1"/>
</dbReference>
<dbReference type="EMBL" id="LRGC01000018">
    <property type="protein sequence ID" value="KWR52744.1"/>
    <property type="molecule type" value="Genomic_DNA"/>
</dbReference>
<dbReference type="FunFam" id="3.40.50.300:FF:000006">
    <property type="entry name" value="DNA-binding transcriptional regulator NtrC"/>
    <property type="match status" value="1"/>
</dbReference>
<dbReference type="PROSITE" id="PS50045">
    <property type="entry name" value="SIGMA54_INTERACT_4"/>
    <property type="match status" value="1"/>
</dbReference>
<dbReference type="SUPFAM" id="SSF52172">
    <property type="entry name" value="CheY-like"/>
    <property type="match status" value="1"/>
</dbReference>
<dbReference type="GeneID" id="69589740"/>
<dbReference type="Gene3D" id="1.10.10.60">
    <property type="entry name" value="Homeodomain-like"/>
    <property type="match status" value="1"/>
</dbReference>
<dbReference type="InterPro" id="IPR011006">
    <property type="entry name" value="CheY-like_superfamily"/>
</dbReference>
<sequence length="432" mass="48660">METVLIVEDDRVYARATTNWLVKNGINARYVLSVDNAKEFLDNHDVDLVLSDFRLDNGNGMELLEWMNTHGYRIPFLIMTGYGDIPGAVEAVKKGAVDYLPKPVQTEKVLGIIRKALERKRRDGNTKQRFYTSKSPLALRLQEHIRLVAPVDTLAVLIRGASGTGKEYVARQIHVLSGRSDASFIAVDCGVLPKELAASELFGHVKGAFTGATENKTGMFAAANHGTLFLDEVGNLNAEVQRALLRALQEKRYRPVGGKEEIQTDIRLVAATNEDLEKAIAEGRFREDLFHRLNEFPLHVPLLAECIEDIIPLAEFMLDAANQEFSRKVKGFDREVQKRLKSYSWPGNIRELRMVVRRATLLAKDDWITTGEIDIPDKGRQPGEYSLNDERMERATILKALEATGNDRKAAARLLGISRSTLYLKLRKYRLD</sequence>
<comment type="caution">
    <text evidence="8">The sequence shown here is derived from an EMBL/GenBank/DDBJ whole genome shotgun (WGS) entry which is preliminary data.</text>
</comment>